<keyword evidence="4 5" id="KW-0012">Acyltransferase</keyword>
<dbReference type="PANTHER" id="PTHR42811">
    <property type="entry name" value="SERINE ACETYLTRANSFERASE"/>
    <property type="match status" value="1"/>
</dbReference>
<dbReference type="PIRSF" id="PIRSF000441">
    <property type="entry name" value="CysE"/>
    <property type="match status" value="1"/>
</dbReference>
<comment type="caution">
    <text evidence="6">The sequence shown here is derived from an EMBL/GenBank/DDBJ whole genome shotgun (WGS) entry which is preliminary data.</text>
</comment>
<keyword evidence="2 5" id="KW-0808">Transferase</keyword>
<accession>A0A2W4YYH8</accession>
<evidence type="ECO:0000256" key="2">
    <source>
        <dbReference type="ARBA" id="ARBA00022679"/>
    </source>
</evidence>
<dbReference type="InterPro" id="IPR011004">
    <property type="entry name" value="Trimer_LpxA-like_sf"/>
</dbReference>
<dbReference type="GO" id="GO:0005737">
    <property type="term" value="C:cytoplasm"/>
    <property type="evidence" value="ECO:0007669"/>
    <property type="project" value="InterPro"/>
</dbReference>
<dbReference type="AlphaFoldDB" id="A0A2W4YYH8"/>
<evidence type="ECO:0000313" key="6">
    <source>
        <dbReference type="EMBL" id="PZO75140.1"/>
    </source>
</evidence>
<dbReference type="Proteomes" id="UP000248614">
    <property type="component" value="Unassembled WGS sequence"/>
</dbReference>
<sequence length="192" mass="20547">MTDPAPAPLRFRSLVRQDIAHFARRDGETVTWGFLLRLFLLTQGFQFVLARRIQDVLPRVPLAGRPARRIWWWWTCRRFGAELAIDATVGGGLYIPHPYGIVVGACTIGCDVTILQNVTIGTRGSDDVGRATIGDGTYLAAGAVILGPVRIGAGARIGANAVVLGDVAAGEAAVGVPARTVRSARNADLYLK</sequence>
<dbReference type="InterPro" id="IPR001451">
    <property type="entry name" value="Hexapep"/>
</dbReference>
<dbReference type="InterPro" id="IPR018357">
    <property type="entry name" value="Hexapep_transf_CS"/>
</dbReference>
<dbReference type="InterPro" id="IPR005881">
    <property type="entry name" value="Ser_O-AcTrfase"/>
</dbReference>
<dbReference type="EMBL" id="QFNF01000035">
    <property type="protein sequence ID" value="PZO75140.1"/>
    <property type="molecule type" value="Genomic_DNA"/>
</dbReference>
<dbReference type="EC" id="2.3.1.30" evidence="5"/>
<dbReference type="CDD" id="cd03354">
    <property type="entry name" value="LbH_SAT"/>
    <property type="match status" value="1"/>
</dbReference>
<protein>
    <recommendedName>
        <fullName evidence="5">Serine acetyltransferase</fullName>
        <ecNumber evidence="5">2.3.1.30</ecNumber>
    </recommendedName>
</protein>
<name>A0A2W4YYH8_9SPHN</name>
<dbReference type="InterPro" id="IPR045304">
    <property type="entry name" value="LbH_SAT"/>
</dbReference>
<dbReference type="Pfam" id="PF00132">
    <property type="entry name" value="Hexapep"/>
    <property type="match status" value="1"/>
</dbReference>
<reference evidence="6 7" key="1">
    <citation type="submission" date="2017-08" db="EMBL/GenBank/DDBJ databases">
        <title>Infants hospitalized years apart are colonized by the same room-sourced microbial strains.</title>
        <authorList>
            <person name="Brooks B."/>
            <person name="Olm M.R."/>
            <person name="Firek B.A."/>
            <person name="Baker R."/>
            <person name="Thomas B.C."/>
            <person name="Morowitz M.J."/>
            <person name="Banfield J.F."/>
        </authorList>
    </citation>
    <scope>NUCLEOTIDE SEQUENCE [LARGE SCALE GENOMIC DNA]</scope>
    <source>
        <strain evidence="6">S2_018_000_R3_110</strain>
    </source>
</reference>
<dbReference type="SUPFAM" id="SSF51161">
    <property type="entry name" value="Trimeric LpxA-like enzymes"/>
    <property type="match status" value="1"/>
</dbReference>
<evidence type="ECO:0000256" key="3">
    <source>
        <dbReference type="ARBA" id="ARBA00022737"/>
    </source>
</evidence>
<gene>
    <name evidence="6" type="ORF">DI632_12275</name>
</gene>
<organism evidence="6 7">
    <name type="scientific">Sphingomonas hengshuiensis</name>
    <dbReference type="NCBI Taxonomy" id="1609977"/>
    <lineage>
        <taxon>Bacteria</taxon>
        <taxon>Pseudomonadati</taxon>
        <taxon>Pseudomonadota</taxon>
        <taxon>Alphaproteobacteria</taxon>
        <taxon>Sphingomonadales</taxon>
        <taxon>Sphingomonadaceae</taxon>
        <taxon>Sphingomonas</taxon>
    </lineage>
</organism>
<dbReference type="PROSITE" id="PS00101">
    <property type="entry name" value="HEXAPEP_TRANSFERASES"/>
    <property type="match status" value="1"/>
</dbReference>
<comment type="similarity">
    <text evidence="1 5">Belongs to the transferase hexapeptide repeat family.</text>
</comment>
<comment type="catalytic activity">
    <reaction evidence="5">
        <text>L-serine + acetyl-CoA = O-acetyl-L-serine + CoA</text>
        <dbReference type="Rhea" id="RHEA:24560"/>
        <dbReference type="ChEBI" id="CHEBI:33384"/>
        <dbReference type="ChEBI" id="CHEBI:57287"/>
        <dbReference type="ChEBI" id="CHEBI:57288"/>
        <dbReference type="ChEBI" id="CHEBI:58340"/>
        <dbReference type="EC" id="2.3.1.30"/>
    </reaction>
</comment>
<dbReference type="Gene3D" id="2.160.10.10">
    <property type="entry name" value="Hexapeptide repeat proteins"/>
    <property type="match status" value="1"/>
</dbReference>
<dbReference type="GO" id="GO:0006535">
    <property type="term" value="P:cysteine biosynthetic process from serine"/>
    <property type="evidence" value="ECO:0007669"/>
    <property type="project" value="InterPro"/>
</dbReference>
<dbReference type="GO" id="GO:0009001">
    <property type="term" value="F:serine O-acetyltransferase activity"/>
    <property type="evidence" value="ECO:0007669"/>
    <property type="project" value="UniProtKB-EC"/>
</dbReference>
<evidence type="ECO:0000313" key="7">
    <source>
        <dbReference type="Proteomes" id="UP000248614"/>
    </source>
</evidence>
<proteinExistence type="inferred from homology"/>
<evidence type="ECO:0000256" key="4">
    <source>
        <dbReference type="ARBA" id="ARBA00023315"/>
    </source>
</evidence>
<keyword evidence="3" id="KW-0677">Repeat</keyword>
<evidence type="ECO:0000256" key="5">
    <source>
        <dbReference type="PIRNR" id="PIRNR000441"/>
    </source>
</evidence>
<evidence type="ECO:0000256" key="1">
    <source>
        <dbReference type="ARBA" id="ARBA00007274"/>
    </source>
</evidence>